<protein>
    <submittedName>
        <fullName evidence="3">SDR family oxidoreductase</fullName>
    </submittedName>
</protein>
<sequence>MTDFLRSGRPERRGRLTGKTAIITGTGSGQGRAAALAFAAEGAVVIGCDIDADGAEETVRQVHQAGGRMSSTHPVDLTSEDAVAAWAAQVSTEHPAVDILYANAAATRFAPVEDLTFADWKWNVAHEMDVVFLPVKYFWRNLASSGNAAVVLVGSTAGVTGSVTNGRLAHTATKGAVVAITKQLAAEGAPLGIRVNTVSPGMIRTPATEGDLLSADHPMNAIAGHIPLGRIGSPEEVASCALFLASDEASYVTGVNLMVDGGWSAVLPG</sequence>
<dbReference type="PANTHER" id="PTHR43477:SF1">
    <property type="entry name" value="DIHYDROANTICAPSIN 7-DEHYDROGENASE"/>
    <property type="match status" value="1"/>
</dbReference>
<proteinExistence type="inferred from homology"/>
<evidence type="ECO:0000313" key="4">
    <source>
        <dbReference type="Proteomes" id="UP000609874"/>
    </source>
</evidence>
<gene>
    <name evidence="3" type="ORF">H9639_13475</name>
</gene>
<dbReference type="InterPro" id="IPR051122">
    <property type="entry name" value="SDR_DHRS6-like"/>
</dbReference>
<dbReference type="SUPFAM" id="SSF51735">
    <property type="entry name" value="NAD(P)-binding Rossmann-fold domains"/>
    <property type="match status" value="1"/>
</dbReference>
<keyword evidence="2" id="KW-0560">Oxidoreductase</keyword>
<keyword evidence="4" id="KW-1185">Reference proteome</keyword>
<dbReference type="Gene3D" id="3.40.50.720">
    <property type="entry name" value="NAD(P)-binding Rossmann-like Domain"/>
    <property type="match status" value="1"/>
</dbReference>
<reference evidence="3 4" key="1">
    <citation type="submission" date="2020-08" db="EMBL/GenBank/DDBJ databases">
        <title>A Genomic Blueprint of the Chicken Gut Microbiome.</title>
        <authorList>
            <person name="Gilroy R."/>
            <person name="Ravi A."/>
            <person name="Getino M."/>
            <person name="Pursley I."/>
            <person name="Horton D.L."/>
            <person name="Alikhan N.-F."/>
            <person name="Baker D."/>
            <person name="Gharbi K."/>
            <person name="Hall N."/>
            <person name="Watson M."/>
            <person name="Adriaenssens E.M."/>
            <person name="Foster-Nyarko E."/>
            <person name="Jarju S."/>
            <person name="Secka A."/>
            <person name="Antonio M."/>
            <person name="Oren A."/>
            <person name="Chaudhuri R."/>
            <person name="La Ragione R.M."/>
            <person name="Hildebrand F."/>
            <person name="Pallen M.J."/>
        </authorList>
    </citation>
    <scope>NUCLEOTIDE SEQUENCE [LARGE SCALE GENOMIC DNA]</scope>
    <source>
        <strain evidence="3 4">Sa2CUA1</strain>
    </source>
</reference>
<dbReference type="CDD" id="cd05233">
    <property type="entry name" value="SDR_c"/>
    <property type="match status" value="1"/>
</dbReference>
<comment type="similarity">
    <text evidence="1">Belongs to the short-chain dehydrogenases/reductases (SDR) family.</text>
</comment>
<evidence type="ECO:0000256" key="1">
    <source>
        <dbReference type="ARBA" id="ARBA00006484"/>
    </source>
</evidence>
<evidence type="ECO:0000313" key="3">
    <source>
        <dbReference type="EMBL" id="MBD7996309.1"/>
    </source>
</evidence>
<evidence type="ECO:0000256" key="2">
    <source>
        <dbReference type="ARBA" id="ARBA00023002"/>
    </source>
</evidence>
<dbReference type="PRINTS" id="PR00081">
    <property type="entry name" value="GDHRDH"/>
</dbReference>
<dbReference type="InterPro" id="IPR002347">
    <property type="entry name" value="SDR_fam"/>
</dbReference>
<organism evidence="3 4">
    <name type="scientific">Arthrobacter gallicola</name>
    <dbReference type="NCBI Taxonomy" id="2762225"/>
    <lineage>
        <taxon>Bacteria</taxon>
        <taxon>Bacillati</taxon>
        <taxon>Actinomycetota</taxon>
        <taxon>Actinomycetes</taxon>
        <taxon>Micrococcales</taxon>
        <taxon>Micrococcaceae</taxon>
        <taxon>Arthrobacter</taxon>
    </lineage>
</organism>
<accession>A0ABR8UUS8</accession>
<dbReference type="RefSeq" id="WP_191808593.1">
    <property type="nucleotide sequence ID" value="NZ_JACSQD010000006.1"/>
</dbReference>
<name>A0ABR8UUS8_9MICC</name>
<comment type="caution">
    <text evidence="3">The sequence shown here is derived from an EMBL/GenBank/DDBJ whole genome shotgun (WGS) entry which is preliminary data.</text>
</comment>
<dbReference type="PANTHER" id="PTHR43477">
    <property type="entry name" value="DIHYDROANTICAPSIN 7-DEHYDROGENASE"/>
    <property type="match status" value="1"/>
</dbReference>
<dbReference type="Pfam" id="PF13561">
    <property type="entry name" value="adh_short_C2"/>
    <property type="match status" value="1"/>
</dbReference>
<dbReference type="InterPro" id="IPR036291">
    <property type="entry name" value="NAD(P)-bd_dom_sf"/>
</dbReference>
<dbReference type="Proteomes" id="UP000609874">
    <property type="component" value="Unassembled WGS sequence"/>
</dbReference>
<dbReference type="EMBL" id="JACSQD010000006">
    <property type="protein sequence ID" value="MBD7996309.1"/>
    <property type="molecule type" value="Genomic_DNA"/>
</dbReference>